<evidence type="ECO:0000313" key="3">
    <source>
        <dbReference type="EMBL" id="OQM42009.1"/>
    </source>
</evidence>
<evidence type="ECO:0000313" key="4">
    <source>
        <dbReference type="Proteomes" id="UP000192573"/>
    </source>
</evidence>
<keyword evidence="1" id="KW-0238">DNA-binding</keyword>
<dbReference type="EMBL" id="NAEW01000004">
    <property type="protein sequence ID" value="OQM42009.1"/>
    <property type="molecule type" value="Genomic_DNA"/>
</dbReference>
<accession>A0A1V8P030</accession>
<name>A0A1V8P030_CITBR</name>
<sequence length="191" mass="22000">MKYPDMFMSHMILTKDVYLKKALSVILEQVSPARKLCIVDIESYRSLGAIFRLLKRKKLTDKHGLIFIGGKDVSSRVLEPLVTIYRKSCFMDFRKQLNDGRTHSPQYALNHITCCRDLSLLSGQEKKTLFALRDTDDTLAIARNIHLSPKTVYTYTSKIRQKFNLSSILQVRQFIFSEFVLDAETGEGLFP</sequence>
<protein>
    <recommendedName>
        <fullName evidence="2">HTH luxR-type domain-containing protein</fullName>
    </recommendedName>
</protein>
<dbReference type="Gene3D" id="1.10.10.10">
    <property type="entry name" value="Winged helix-like DNA-binding domain superfamily/Winged helix DNA-binding domain"/>
    <property type="match status" value="1"/>
</dbReference>
<organism evidence="3 4">
    <name type="scientific">Citrobacter braakii</name>
    <dbReference type="NCBI Taxonomy" id="57706"/>
    <lineage>
        <taxon>Bacteria</taxon>
        <taxon>Pseudomonadati</taxon>
        <taxon>Pseudomonadota</taxon>
        <taxon>Gammaproteobacteria</taxon>
        <taxon>Enterobacterales</taxon>
        <taxon>Enterobacteriaceae</taxon>
        <taxon>Citrobacter</taxon>
        <taxon>Citrobacter freundii complex</taxon>
    </lineage>
</organism>
<dbReference type="Pfam" id="PF00196">
    <property type="entry name" value="GerE"/>
    <property type="match status" value="1"/>
</dbReference>
<evidence type="ECO:0000256" key="1">
    <source>
        <dbReference type="ARBA" id="ARBA00023125"/>
    </source>
</evidence>
<comment type="caution">
    <text evidence="3">The sequence shown here is derived from an EMBL/GenBank/DDBJ whole genome shotgun (WGS) entry which is preliminary data.</text>
</comment>
<feature type="domain" description="HTH luxR-type" evidence="2">
    <location>
        <begin position="118"/>
        <end position="175"/>
    </location>
</feature>
<dbReference type="GO" id="GO:0003677">
    <property type="term" value="F:DNA binding"/>
    <property type="evidence" value="ECO:0007669"/>
    <property type="project" value="UniProtKB-KW"/>
</dbReference>
<gene>
    <name evidence="3" type="ORF">BZK42_10735</name>
</gene>
<proteinExistence type="predicted"/>
<dbReference type="InterPro" id="IPR016032">
    <property type="entry name" value="Sig_transdc_resp-reg_C-effctor"/>
</dbReference>
<dbReference type="SMART" id="SM00421">
    <property type="entry name" value="HTH_LUXR"/>
    <property type="match status" value="1"/>
</dbReference>
<dbReference type="InterPro" id="IPR000792">
    <property type="entry name" value="Tscrpt_reg_LuxR_C"/>
</dbReference>
<dbReference type="InterPro" id="IPR036388">
    <property type="entry name" value="WH-like_DNA-bd_sf"/>
</dbReference>
<dbReference type="Proteomes" id="UP000192573">
    <property type="component" value="Unassembled WGS sequence"/>
</dbReference>
<dbReference type="SUPFAM" id="SSF46894">
    <property type="entry name" value="C-terminal effector domain of the bipartite response regulators"/>
    <property type="match status" value="1"/>
</dbReference>
<reference evidence="3 4" key="1">
    <citation type="submission" date="2017-03" db="EMBL/GenBank/DDBJ databases">
        <authorList>
            <person name="Afonso C.L."/>
            <person name="Miller P.J."/>
            <person name="Scott M.A."/>
            <person name="Spackman E."/>
            <person name="Goraichik I."/>
            <person name="Dimitrov K.M."/>
            <person name="Suarez D.L."/>
            <person name="Swayne D.E."/>
        </authorList>
    </citation>
    <scope>NUCLEOTIDE SEQUENCE [LARGE SCALE GENOMIC DNA]</scope>
    <source>
        <strain evidence="3 4">ATCC 51113</strain>
    </source>
</reference>
<dbReference type="AlphaFoldDB" id="A0A1V8P030"/>
<evidence type="ECO:0000259" key="2">
    <source>
        <dbReference type="SMART" id="SM00421"/>
    </source>
</evidence>
<dbReference type="GO" id="GO:0006355">
    <property type="term" value="P:regulation of DNA-templated transcription"/>
    <property type="evidence" value="ECO:0007669"/>
    <property type="project" value="InterPro"/>
</dbReference>